<dbReference type="PANTHER" id="PTHR32523:SF8">
    <property type="entry name" value="DOLICHOL KINASE"/>
    <property type="match status" value="1"/>
</dbReference>
<keyword evidence="13" id="KW-0472">Membrane</keyword>
<evidence type="ECO:0000256" key="11">
    <source>
        <dbReference type="ARBA" id="ARBA00022946"/>
    </source>
</evidence>
<evidence type="ECO:0000256" key="9">
    <source>
        <dbReference type="ARBA" id="ARBA00022777"/>
    </source>
</evidence>
<evidence type="ECO:0000256" key="18">
    <source>
        <dbReference type="SAM" id="MobiDB-lite"/>
    </source>
</evidence>
<feature type="region of interest" description="Disordered" evidence="18">
    <location>
        <begin position="199"/>
        <end position="228"/>
    </location>
</feature>
<dbReference type="GO" id="GO:0008270">
    <property type="term" value="F:zinc ion binding"/>
    <property type="evidence" value="ECO:0007669"/>
    <property type="project" value="UniProtKB-KW"/>
</dbReference>
<name>A0A150GU25_GONPE</name>
<evidence type="ECO:0000313" key="21">
    <source>
        <dbReference type="Proteomes" id="UP000075714"/>
    </source>
</evidence>
<dbReference type="GO" id="GO:0009507">
    <property type="term" value="C:chloroplast"/>
    <property type="evidence" value="ECO:0007669"/>
    <property type="project" value="UniProtKB-SubCell"/>
</dbReference>
<evidence type="ECO:0000256" key="5">
    <source>
        <dbReference type="ARBA" id="ARBA00022679"/>
    </source>
</evidence>
<evidence type="ECO:0000256" key="12">
    <source>
        <dbReference type="ARBA" id="ARBA00022989"/>
    </source>
</evidence>
<dbReference type="Pfam" id="PF01753">
    <property type="entry name" value="zf-MYND"/>
    <property type="match status" value="1"/>
</dbReference>
<evidence type="ECO:0000256" key="7">
    <source>
        <dbReference type="ARBA" id="ARBA00022723"/>
    </source>
</evidence>
<evidence type="ECO:0000256" key="6">
    <source>
        <dbReference type="ARBA" id="ARBA00022692"/>
    </source>
</evidence>
<evidence type="ECO:0000256" key="14">
    <source>
        <dbReference type="ARBA" id="ARBA00024015"/>
    </source>
</evidence>
<dbReference type="SUPFAM" id="SSF144232">
    <property type="entry name" value="HIT/MYND zinc finger-like"/>
    <property type="match status" value="1"/>
</dbReference>
<keyword evidence="10" id="KW-0862">Zinc</keyword>
<comment type="caution">
    <text evidence="20">The sequence shown here is derived from an EMBL/GenBank/DDBJ whole genome shotgun (WGS) entry which is preliminary data.</text>
</comment>
<keyword evidence="9" id="KW-0418">Kinase</keyword>
<dbReference type="Proteomes" id="UP000075714">
    <property type="component" value="Unassembled WGS sequence"/>
</dbReference>
<keyword evidence="12" id="KW-1133">Transmembrane helix</keyword>
<evidence type="ECO:0000256" key="4">
    <source>
        <dbReference type="ARBA" id="ARBA00022640"/>
    </source>
</evidence>
<dbReference type="PROSITE" id="PS50865">
    <property type="entry name" value="ZF_MYND_2"/>
    <property type="match status" value="1"/>
</dbReference>
<accession>A0A150GU25</accession>
<dbReference type="AlphaFoldDB" id="A0A150GU25"/>
<feature type="domain" description="MYND-type" evidence="19">
    <location>
        <begin position="543"/>
        <end position="584"/>
    </location>
</feature>
<evidence type="ECO:0000256" key="3">
    <source>
        <dbReference type="ARBA" id="ARBA00022528"/>
    </source>
</evidence>
<keyword evidence="21" id="KW-1185">Reference proteome</keyword>
<dbReference type="EMBL" id="LSYV01000008">
    <property type="protein sequence ID" value="KXZ53321.1"/>
    <property type="molecule type" value="Genomic_DNA"/>
</dbReference>
<comment type="similarity">
    <text evidence="2">Belongs to the polyprenol kinase family.</text>
</comment>
<keyword evidence="8 17" id="KW-0863">Zinc-finger</keyword>
<evidence type="ECO:0000256" key="13">
    <source>
        <dbReference type="ARBA" id="ARBA00023136"/>
    </source>
</evidence>
<feature type="region of interest" description="Disordered" evidence="18">
    <location>
        <begin position="112"/>
        <end position="136"/>
    </location>
</feature>
<sequence length="592" mass="60876">MASKPSTFHTVLRATLDFRFYSEPSKEAMAVARLELMGTAEREELSSRLVRAGLGPSLDRALRLAFTAADRASEPGAGADVKALAADLALVPPRVNTILQSGLQMMLQPLPRSAAAGDSPQPPAESDSAGSKQPGGEGFGVLVTAVKRARVLGVLLEGLTADAAQVLQVPGTLAALLEPASSVLMCVGWGVNRLRDQLRERQEGAASPAGPGSGGGGSGGSSGRGRTGVEAAPVAEDLTAGRELLAVALRSACVLATQLARAAGICVASCLAVRTAAPGNGSASTGPRSLPASAVREVLYSLNYAVRELATSCIPEVCGLLSLEQLLACQPHRLLAAAPAALMCPLMEASADPSRLAQLRTDQEAIVKLASGISGAVVALATMEEVSGSVRAWLQVLEEGLGDEGPAKEAEDGEAQERGLLWRPLRAAASSALALGDARSAGVIMALLRVADGGAVDSDFRAAAAGLRATFLDADRAGLGQPVLPDGTNAERLIEQEARRLSSGLQGDFFAAELFVAALPPEVCVPPAALAVRRLRICGNPRCTNFGAASEAALNPRPCAGCKAVRYCNRDCQREAWPEHRSACAELKAAGS</sequence>
<organism evidence="20 21">
    <name type="scientific">Gonium pectorale</name>
    <name type="common">Green alga</name>
    <dbReference type="NCBI Taxonomy" id="33097"/>
    <lineage>
        <taxon>Eukaryota</taxon>
        <taxon>Viridiplantae</taxon>
        <taxon>Chlorophyta</taxon>
        <taxon>core chlorophytes</taxon>
        <taxon>Chlorophyceae</taxon>
        <taxon>CS clade</taxon>
        <taxon>Chlamydomonadales</taxon>
        <taxon>Volvocaceae</taxon>
        <taxon>Gonium</taxon>
    </lineage>
</organism>
<evidence type="ECO:0000256" key="17">
    <source>
        <dbReference type="PROSITE-ProRule" id="PRU00134"/>
    </source>
</evidence>
<evidence type="ECO:0000256" key="16">
    <source>
        <dbReference type="ARBA" id="ARBA00048889"/>
    </source>
</evidence>
<keyword evidence="7" id="KW-0479">Metal-binding</keyword>
<comment type="catalytic activity">
    <reaction evidence="16">
        <text>phytol + CTP = phytyl phosphate + CDP + H(+)</text>
        <dbReference type="Rhea" id="RHEA:38055"/>
        <dbReference type="ChEBI" id="CHEBI:15378"/>
        <dbReference type="ChEBI" id="CHEBI:17327"/>
        <dbReference type="ChEBI" id="CHEBI:37563"/>
        <dbReference type="ChEBI" id="CHEBI:58069"/>
        <dbReference type="ChEBI" id="CHEBI:75483"/>
        <dbReference type="EC" id="2.7.1.182"/>
    </reaction>
</comment>
<gene>
    <name evidence="20" type="ORF">GPECTOR_7g1215</name>
</gene>
<comment type="subcellular location">
    <subcellularLocation>
        <location evidence="1">Plastid</location>
        <location evidence="1">Chloroplast membrane</location>
        <topology evidence="1">Multi-pass membrane protein</topology>
    </subcellularLocation>
</comment>
<dbReference type="EC" id="2.7.1.182" evidence="15"/>
<evidence type="ECO:0000313" key="20">
    <source>
        <dbReference type="EMBL" id="KXZ53321.1"/>
    </source>
</evidence>
<protein>
    <recommendedName>
        <fullName evidence="15">phytol kinase</fullName>
        <ecNumber evidence="15">2.7.1.182</ecNumber>
    </recommendedName>
</protein>
<keyword evidence="11" id="KW-0809">Transit peptide</keyword>
<evidence type="ECO:0000256" key="15">
    <source>
        <dbReference type="ARBA" id="ARBA00039024"/>
    </source>
</evidence>
<dbReference type="InterPro" id="IPR002893">
    <property type="entry name" value="Znf_MYND"/>
</dbReference>
<keyword evidence="6" id="KW-0812">Transmembrane</keyword>
<dbReference type="GO" id="GO:0016020">
    <property type="term" value="C:membrane"/>
    <property type="evidence" value="ECO:0007669"/>
    <property type="project" value="UniProtKB-SubCell"/>
</dbReference>
<reference evidence="21" key="1">
    <citation type="journal article" date="2016" name="Nat. Commun.">
        <title>The Gonium pectorale genome demonstrates co-option of cell cycle regulation during the evolution of multicellularity.</title>
        <authorList>
            <person name="Hanschen E.R."/>
            <person name="Marriage T.N."/>
            <person name="Ferris P.J."/>
            <person name="Hamaji T."/>
            <person name="Toyoda A."/>
            <person name="Fujiyama A."/>
            <person name="Neme R."/>
            <person name="Noguchi H."/>
            <person name="Minakuchi Y."/>
            <person name="Suzuki M."/>
            <person name="Kawai-Toyooka H."/>
            <person name="Smith D.R."/>
            <person name="Sparks H."/>
            <person name="Anderson J."/>
            <person name="Bakaric R."/>
            <person name="Luria V."/>
            <person name="Karger A."/>
            <person name="Kirschner M.W."/>
            <person name="Durand P.M."/>
            <person name="Michod R.E."/>
            <person name="Nozaki H."/>
            <person name="Olson B.J."/>
        </authorList>
    </citation>
    <scope>NUCLEOTIDE SEQUENCE [LARGE SCALE GENOMIC DNA]</scope>
    <source>
        <strain evidence="21">NIES-2863</strain>
    </source>
</reference>
<comment type="pathway">
    <text evidence="14">Cofactor biosynthesis; tocopherol biosynthesis.</text>
</comment>
<dbReference type="Gene3D" id="6.10.140.2220">
    <property type="match status" value="1"/>
</dbReference>
<keyword evidence="5" id="KW-0808">Transferase</keyword>
<evidence type="ECO:0000256" key="1">
    <source>
        <dbReference type="ARBA" id="ARBA00004508"/>
    </source>
</evidence>
<evidence type="ECO:0000256" key="8">
    <source>
        <dbReference type="ARBA" id="ARBA00022771"/>
    </source>
</evidence>
<proteinExistence type="inferred from homology"/>
<feature type="compositionally biased region" description="Gly residues" evidence="18">
    <location>
        <begin position="211"/>
        <end position="226"/>
    </location>
</feature>
<dbReference type="GO" id="GO:0010276">
    <property type="term" value="F:phytol kinase activity"/>
    <property type="evidence" value="ECO:0007669"/>
    <property type="project" value="UniProtKB-EC"/>
</dbReference>
<evidence type="ECO:0000259" key="19">
    <source>
        <dbReference type="PROSITE" id="PS50865"/>
    </source>
</evidence>
<dbReference type="PANTHER" id="PTHR32523">
    <property type="entry name" value="PHYTOL KINASE 1, CHLOROPLASTIC"/>
    <property type="match status" value="1"/>
</dbReference>
<keyword evidence="4" id="KW-0934">Plastid</keyword>
<keyword evidence="3" id="KW-0150">Chloroplast</keyword>
<evidence type="ECO:0000256" key="2">
    <source>
        <dbReference type="ARBA" id="ARBA00010794"/>
    </source>
</evidence>
<evidence type="ECO:0000256" key="10">
    <source>
        <dbReference type="ARBA" id="ARBA00022833"/>
    </source>
</evidence>
<dbReference type="InterPro" id="IPR039606">
    <property type="entry name" value="Phytol/farnesol_kinase"/>
</dbReference>
<dbReference type="OrthoDB" id="550206at2759"/>